<gene>
    <name evidence="1" type="ORF">Hs30E_14340</name>
</gene>
<keyword evidence="2" id="KW-1185">Reference proteome</keyword>
<dbReference type="AlphaFoldDB" id="A0A6A0BDW5"/>
<accession>A0A6A0BDW5</accession>
<dbReference type="EMBL" id="BLLI01000044">
    <property type="protein sequence ID" value="GFH42883.1"/>
    <property type="molecule type" value="Genomic_DNA"/>
</dbReference>
<proteinExistence type="predicted"/>
<organism evidence="1 2">
    <name type="scientific">Pseudolactococcus hodotermopsidis</name>
    <dbReference type="NCBI Taxonomy" id="2709157"/>
    <lineage>
        <taxon>Bacteria</taxon>
        <taxon>Bacillati</taxon>
        <taxon>Bacillota</taxon>
        <taxon>Bacilli</taxon>
        <taxon>Lactobacillales</taxon>
        <taxon>Streptococcaceae</taxon>
        <taxon>Pseudolactococcus</taxon>
    </lineage>
</organism>
<evidence type="ECO:0000313" key="1">
    <source>
        <dbReference type="EMBL" id="GFH42883.1"/>
    </source>
</evidence>
<comment type="caution">
    <text evidence="1">The sequence shown here is derived from an EMBL/GenBank/DDBJ whole genome shotgun (WGS) entry which is preliminary data.</text>
</comment>
<dbReference type="Proteomes" id="UP000480303">
    <property type="component" value="Unassembled WGS sequence"/>
</dbReference>
<name>A0A6A0BDW5_9LACT</name>
<reference evidence="1 2" key="1">
    <citation type="submission" date="2020-02" db="EMBL/GenBank/DDBJ databases">
        <title>Draft genome sequence of Lactococcus sp. Hs30E4-3.</title>
        <authorList>
            <person name="Noda S."/>
            <person name="Yuki M."/>
            <person name="Ohkuma M."/>
        </authorList>
    </citation>
    <scope>NUCLEOTIDE SEQUENCE [LARGE SCALE GENOMIC DNA]</scope>
    <source>
        <strain evidence="1 2">Hs30E4-3</strain>
    </source>
</reference>
<sequence length="67" mass="7944">MNKEQMIYKLKQLGHNQSKIAEIFIANQEFHRAEIAKTKHIMYENFAELLAHWLDDEKEEAEAEINA</sequence>
<dbReference type="RefSeq" id="WP_172209287.1">
    <property type="nucleotide sequence ID" value="NZ_BLLI01000044.1"/>
</dbReference>
<evidence type="ECO:0000313" key="2">
    <source>
        <dbReference type="Proteomes" id="UP000480303"/>
    </source>
</evidence>
<protein>
    <submittedName>
        <fullName evidence="1">Uncharacterized protein</fullName>
    </submittedName>
</protein>